<comment type="caution">
    <text evidence="1">The sequence shown here is derived from an EMBL/GenBank/DDBJ whole genome shotgun (WGS) entry which is preliminary data.</text>
</comment>
<evidence type="ECO:0000313" key="1">
    <source>
        <dbReference type="EMBL" id="MPM65840.1"/>
    </source>
</evidence>
<gene>
    <name evidence="1" type="ORF">SDC9_112744</name>
</gene>
<organism evidence="1">
    <name type="scientific">bioreactor metagenome</name>
    <dbReference type="NCBI Taxonomy" id="1076179"/>
    <lineage>
        <taxon>unclassified sequences</taxon>
        <taxon>metagenomes</taxon>
        <taxon>ecological metagenomes</taxon>
    </lineage>
</organism>
<sequence>MKKDVEAGENIGMVVITNEKSVLMKAPLKTRKGFKDKGLMHFIKEAF</sequence>
<protein>
    <submittedName>
        <fullName evidence="1">Uncharacterized protein</fullName>
    </submittedName>
</protein>
<accession>A0A645BK51</accession>
<dbReference type="EMBL" id="VSSQ01020746">
    <property type="protein sequence ID" value="MPM65840.1"/>
    <property type="molecule type" value="Genomic_DNA"/>
</dbReference>
<name>A0A645BK51_9ZZZZ</name>
<proteinExistence type="predicted"/>
<dbReference type="AlphaFoldDB" id="A0A645BK51"/>
<reference evidence="1" key="1">
    <citation type="submission" date="2019-08" db="EMBL/GenBank/DDBJ databases">
        <authorList>
            <person name="Kucharzyk K."/>
            <person name="Murdoch R.W."/>
            <person name="Higgins S."/>
            <person name="Loffler F."/>
        </authorList>
    </citation>
    <scope>NUCLEOTIDE SEQUENCE</scope>
</reference>